<evidence type="ECO:0000256" key="7">
    <source>
        <dbReference type="ARBA" id="ARBA00023136"/>
    </source>
</evidence>
<name>A0A2G6E1R8_9BACT</name>
<organism evidence="11 12">
    <name type="scientific">candidate division KSB3 bacterium</name>
    <dbReference type="NCBI Taxonomy" id="2044937"/>
    <lineage>
        <taxon>Bacteria</taxon>
        <taxon>candidate division KSB3</taxon>
    </lineage>
</organism>
<evidence type="ECO:0000259" key="10">
    <source>
        <dbReference type="Pfam" id="PF04290"/>
    </source>
</evidence>
<evidence type="ECO:0000313" key="11">
    <source>
        <dbReference type="EMBL" id="PID56039.1"/>
    </source>
</evidence>
<dbReference type="AlphaFoldDB" id="A0A2G6E1R8"/>
<evidence type="ECO:0000256" key="1">
    <source>
        <dbReference type="ARBA" id="ARBA00004429"/>
    </source>
</evidence>
<keyword evidence="6 9" id="KW-1133">Transmembrane helix</keyword>
<feature type="transmembrane region" description="Helical" evidence="9">
    <location>
        <begin position="88"/>
        <end position="109"/>
    </location>
</feature>
<dbReference type="PANTHER" id="PTHR35011">
    <property type="entry name" value="2,3-DIKETO-L-GULONATE TRAP TRANSPORTER SMALL PERMEASE PROTEIN YIAM"/>
    <property type="match status" value="1"/>
</dbReference>
<feature type="transmembrane region" description="Helical" evidence="9">
    <location>
        <begin position="129"/>
        <end position="146"/>
    </location>
</feature>
<keyword evidence="2" id="KW-0813">Transport</keyword>
<evidence type="ECO:0000256" key="9">
    <source>
        <dbReference type="SAM" id="Phobius"/>
    </source>
</evidence>
<dbReference type="InterPro" id="IPR007387">
    <property type="entry name" value="TRAP_DctQ"/>
</dbReference>
<dbReference type="GO" id="GO:0015740">
    <property type="term" value="P:C4-dicarboxylate transport"/>
    <property type="evidence" value="ECO:0007669"/>
    <property type="project" value="TreeGrafter"/>
</dbReference>
<dbReference type="InterPro" id="IPR055348">
    <property type="entry name" value="DctQ"/>
</dbReference>
<sequence>MYDNILKGLRAALYYFSIAAMSLMLIVIFAQVITRYCFNYTPEWSEELARFLFVWVVFLGSALIMGESGHLAVEFFPKLMRGTVGGKILAILINLAGYVFIGILFFNGAEMTRVMTFQVSPGLSLPMSYIYSVIPLSSVLMLLYLVKHSLEIVRASSEHEDLPTK</sequence>
<accession>A0A2G6E1R8</accession>
<dbReference type="Proteomes" id="UP000229740">
    <property type="component" value="Unassembled WGS sequence"/>
</dbReference>
<keyword evidence="4" id="KW-0997">Cell inner membrane</keyword>
<keyword evidence="3" id="KW-1003">Cell membrane</keyword>
<feature type="transmembrane region" description="Helical" evidence="9">
    <location>
        <begin position="53"/>
        <end position="76"/>
    </location>
</feature>
<evidence type="ECO:0000256" key="5">
    <source>
        <dbReference type="ARBA" id="ARBA00022692"/>
    </source>
</evidence>
<dbReference type="EMBL" id="PDPS01000039">
    <property type="protein sequence ID" value="PID56039.1"/>
    <property type="molecule type" value="Genomic_DNA"/>
</dbReference>
<evidence type="ECO:0000313" key="12">
    <source>
        <dbReference type="Proteomes" id="UP000229740"/>
    </source>
</evidence>
<gene>
    <name evidence="11" type="ORF">CSB45_13130</name>
</gene>
<dbReference type="PANTHER" id="PTHR35011:SF2">
    <property type="entry name" value="2,3-DIKETO-L-GULONATE TRAP TRANSPORTER SMALL PERMEASE PROTEIN YIAM"/>
    <property type="match status" value="1"/>
</dbReference>
<evidence type="ECO:0000256" key="8">
    <source>
        <dbReference type="ARBA" id="ARBA00038436"/>
    </source>
</evidence>
<comment type="caution">
    <text evidence="11">The sequence shown here is derived from an EMBL/GenBank/DDBJ whole genome shotgun (WGS) entry which is preliminary data.</text>
</comment>
<proteinExistence type="inferred from homology"/>
<evidence type="ECO:0000256" key="4">
    <source>
        <dbReference type="ARBA" id="ARBA00022519"/>
    </source>
</evidence>
<protein>
    <submittedName>
        <fullName evidence="11">C4-dicarboxylate ABC transporter substrate-binding protein</fullName>
    </submittedName>
</protein>
<dbReference type="GO" id="GO:0022857">
    <property type="term" value="F:transmembrane transporter activity"/>
    <property type="evidence" value="ECO:0007669"/>
    <property type="project" value="TreeGrafter"/>
</dbReference>
<keyword evidence="5 9" id="KW-0812">Transmembrane</keyword>
<evidence type="ECO:0000256" key="6">
    <source>
        <dbReference type="ARBA" id="ARBA00022989"/>
    </source>
</evidence>
<comment type="subcellular location">
    <subcellularLocation>
        <location evidence="1">Cell inner membrane</location>
        <topology evidence="1">Multi-pass membrane protein</topology>
    </subcellularLocation>
</comment>
<evidence type="ECO:0000256" key="2">
    <source>
        <dbReference type="ARBA" id="ARBA00022448"/>
    </source>
</evidence>
<evidence type="ECO:0000256" key="3">
    <source>
        <dbReference type="ARBA" id="ARBA00022475"/>
    </source>
</evidence>
<feature type="transmembrane region" description="Helical" evidence="9">
    <location>
        <begin position="12"/>
        <end position="33"/>
    </location>
</feature>
<reference evidence="11 12" key="1">
    <citation type="submission" date="2017-10" db="EMBL/GenBank/DDBJ databases">
        <title>Novel microbial diversity and functional potential in the marine mammal oral microbiome.</title>
        <authorList>
            <person name="Dudek N.K."/>
            <person name="Sun C.L."/>
            <person name="Burstein D."/>
            <person name="Kantor R.S."/>
            <person name="Aliaga Goltsman D.S."/>
            <person name="Bik E.M."/>
            <person name="Thomas B.C."/>
            <person name="Banfield J.F."/>
            <person name="Relman D.A."/>
        </authorList>
    </citation>
    <scope>NUCLEOTIDE SEQUENCE [LARGE SCALE GENOMIC DNA]</scope>
    <source>
        <strain evidence="11">DOLZORAL124_49_17</strain>
    </source>
</reference>
<dbReference type="GO" id="GO:0005886">
    <property type="term" value="C:plasma membrane"/>
    <property type="evidence" value="ECO:0007669"/>
    <property type="project" value="UniProtKB-SubCell"/>
</dbReference>
<feature type="domain" description="Tripartite ATP-independent periplasmic transporters DctQ component" evidence="10">
    <location>
        <begin position="24"/>
        <end position="154"/>
    </location>
</feature>
<keyword evidence="7 9" id="KW-0472">Membrane</keyword>
<comment type="similarity">
    <text evidence="8">Belongs to the TRAP transporter small permease family.</text>
</comment>
<dbReference type="Pfam" id="PF04290">
    <property type="entry name" value="DctQ"/>
    <property type="match status" value="1"/>
</dbReference>